<dbReference type="KEGG" id="ngr:NAEGRDRAFT_58820"/>
<feature type="region of interest" description="Disordered" evidence="1">
    <location>
        <begin position="1"/>
        <end position="31"/>
    </location>
</feature>
<dbReference type="AlphaFoldDB" id="D2VP79"/>
<evidence type="ECO:0000256" key="1">
    <source>
        <dbReference type="SAM" id="MobiDB-lite"/>
    </source>
</evidence>
<name>D2VP79_NAEGR</name>
<dbReference type="RefSeq" id="XP_002674127.1">
    <property type="nucleotide sequence ID" value="XM_002674081.1"/>
</dbReference>
<reference evidence="2 3" key="1">
    <citation type="journal article" date="2010" name="Cell">
        <title>The genome of Naegleria gruberi illuminates early eukaryotic versatility.</title>
        <authorList>
            <person name="Fritz-Laylin L.K."/>
            <person name="Prochnik S.E."/>
            <person name="Ginger M.L."/>
            <person name="Dacks J.B."/>
            <person name="Carpenter M.L."/>
            <person name="Field M.C."/>
            <person name="Kuo A."/>
            <person name="Paredez A."/>
            <person name="Chapman J."/>
            <person name="Pham J."/>
            <person name="Shu S."/>
            <person name="Neupane R."/>
            <person name="Cipriano M."/>
            <person name="Mancuso J."/>
            <person name="Tu H."/>
            <person name="Salamov A."/>
            <person name="Lindquist E."/>
            <person name="Shapiro H."/>
            <person name="Lucas S."/>
            <person name="Grigoriev I.V."/>
            <person name="Cande W.Z."/>
            <person name="Fulton C."/>
            <person name="Rokhsar D.S."/>
            <person name="Dawson S.C."/>
        </authorList>
    </citation>
    <scope>NUCLEOTIDE SEQUENCE [LARGE SCALE GENOMIC DNA]</scope>
    <source>
        <strain evidence="2 3">NEG-M</strain>
    </source>
</reference>
<dbReference type="InterPro" id="IPR036770">
    <property type="entry name" value="Ankyrin_rpt-contain_sf"/>
</dbReference>
<gene>
    <name evidence="2" type="ORF">NAEGRDRAFT_58820</name>
</gene>
<proteinExistence type="predicted"/>
<dbReference type="Proteomes" id="UP000006671">
    <property type="component" value="Unassembled WGS sequence"/>
</dbReference>
<dbReference type="InParanoid" id="D2VP79"/>
<organism evidence="3">
    <name type="scientific">Naegleria gruberi</name>
    <name type="common">Amoeba</name>
    <dbReference type="NCBI Taxonomy" id="5762"/>
    <lineage>
        <taxon>Eukaryota</taxon>
        <taxon>Discoba</taxon>
        <taxon>Heterolobosea</taxon>
        <taxon>Tetramitia</taxon>
        <taxon>Eutetramitia</taxon>
        <taxon>Vahlkampfiidae</taxon>
        <taxon>Naegleria</taxon>
    </lineage>
</organism>
<evidence type="ECO:0008006" key="4">
    <source>
        <dbReference type="Google" id="ProtNLM"/>
    </source>
</evidence>
<protein>
    <recommendedName>
        <fullName evidence="4">Ankyrin repeat domain-containing protein</fullName>
    </recommendedName>
</protein>
<dbReference type="Gene3D" id="1.25.40.20">
    <property type="entry name" value="Ankyrin repeat-containing domain"/>
    <property type="match status" value="1"/>
</dbReference>
<sequence length="1081" mass="125121">MPPKRASKKETINKAGTTPKRKSRSTKKSQNNIVADDMVDQDFYVNLWGQEVNEDLMQYILDFVPVYPDQLNMRAVNRFWKNNLEKVFFPKVKVLDLLTREKYQIEKFKSTKLKQMAGYFPNFTKLRVCQSGWEIFFQQPNKIETFEFFDLECVAVATGFMDLLNLLMECHKKSKHPSYLKTINIYGSTENDGYYYYNHNNNLINYINGKPKKNEIPMSSLESINLKYHNVASNILSRFSNVKSEKPINEYDNVLEYWDMLVYEENINWNLLHPFKIVDSLKNDELFDIIIEYAKAQEIPVKLSNFESELYSNDLTFNEFYKKFVDNNDLEPHLRYKMDNIMFNRIFIHGNDHLLNQVIENKYIPLIIENATNPLASLISNERISLFKKALEREPTLINLGNSNGIIEGTKADLNLFYVLCKSYRYSYNSLPLDTAKFLVEIVGVDINYTSPEGSLLNSFPTTSTHLLPLFETIKLETLEKKNSHGLDTIEQWASRLKSYGSYNALEFLKFFNKIYQNNNQELKHYRTSDGGNLLHVLSKSSMDIIEYCITTLGIDVTHKNNDGMPALFAVDKKVLESTSLLQKLKKDLEVRDAKGKTLLCKSLENSENLSYMLVKEGCDLEYALSNLDVKSKFFEFKKGESFINGAKLLLMAAFEQSIDYFLIFKQNLEVLKNCLEIEITMSSDEIGEVTTTPIHAYLMLGIESSTIIDLGLIGRKSYILNRAIWRDVYFFDETEGRLNNVSLAAKNGFGFLGYKNEYLEEKSSITELNSWMLAIKYGHYDVAKNIINYLGASLEDCKSTIIEIATANLQYHILEESLKQKLSERNLGQEDKKLISGYIFNFTDFSNFSDLEPYIEDFIDSDILEQKCIVQIAKRKENSELQEFFNSHIIRIKPSTIKFVGKMYNTIHEPITYHLSMLEVCLLKGYPLKKVQEKLKTEKEILQFLSRKEKESEKTIMHLMCDCSLPIYFNVGQRELQSFKYSVIISLLSKLSAASKKQVLNLLDANHETPIFSAIRSESKNLIKSLAPNTDMSLKNLNGKNCLEISSPEISEILIQYADKKTLASKRQVDEEQKSRKKRK</sequence>
<dbReference type="VEuPathDB" id="AmoebaDB:NAEGRDRAFT_58820"/>
<evidence type="ECO:0000313" key="3">
    <source>
        <dbReference type="Proteomes" id="UP000006671"/>
    </source>
</evidence>
<dbReference type="GeneID" id="8850674"/>
<dbReference type="EMBL" id="GG738886">
    <property type="protein sequence ID" value="EFC41383.1"/>
    <property type="molecule type" value="Genomic_DNA"/>
</dbReference>
<evidence type="ECO:0000313" key="2">
    <source>
        <dbReference type="EMBL" id="EFC41383.1"/>
    </source>
</evidence>
<accession>D2VP79</accession>
<dbReference type="SUPFAM" id="SSF48403">
    <property type="entry name" value="Ankyrin repeat"/>
    <property type="match status" value="1"/>
</dbReference>
<keyword evidence="3" id="KW-1185">Reference proteome</keyword>